<feature type="compositionally biased region" description="Basic residues" evidence="1">
    <location>
        <begin position="28"/>
        <end position="39"/>
    </location>
</feature>
<proteinExistence type="predicted"/>
<evidence type="ECO:0000313" key="3">
    <source>
        <dbReference type="Proteomes" id="UP000237105"/>
    </source>
</evidence>
<feature type="compositionally biased region" description="Polar residues" evidence="1">
    <location>
        <begin position="1"/>
        <end position="27"/>
    </location>
</feature>
<keyword evidence="3" id="KW-1185">Reference proteome</keyword>
<feature type="region of interest" description="Disordered" evidence="1">
    <location>
        <begin position="1"/>
        <end position="44"/>
    </location>
</feature>
<evidence type="ECO:0000256" key="1">
    <source>
        <dbReference type="SAM" id="MobiDB-lite"/>
    </source>
</evidence>
<reference evidence="3" key="1">
    <citation type="submission" date="2016-06" db="EMBL/GenBank/DDBJ databases">
        <title>Parallel loss of symbiosis genes in relatives of nitrogen-fixing non-legume Parasponia.</title>
        <authorList>
            <person name="Van Velzen R."/>
            <person name="Holmer R."/>
            <person name="Bu F."/>
            <person name="Rutten L."/>
            <person name="Van Zeijl A."/>
            <person name="Liu W."/>
            <person name="Santuari L."/>
            <person name="Cao Q."/>
            <person name="Sharma T."/>
            <person name="Shen D."/>
            <person name="Roswanjaya Y."/>
            <person name="Wardhani T."/>
            <person name="Kalhor M.S."/>
            <person name="Jansen J."/>
            <person name="Van den Hoogen J."/>
            <person name="Gungor B."/>
            <person name="Hartog M."/>
            <person name="Hontelez J."/>
            <person name="Verver J."/>
            <person name="Yang W.-C."/>
            <person name="Schijlen E."/>
            <person name="Repin R."/>
            <person name="Schilthuizen M."/>
            <person name="Schranz E."/>
            <person name="Heidstra R."/>
            <person name="Miyata K."/>
            <person name="Fedorova E."/>
            <person name="Kohlen W."/>
            <person name="Bisseling T."/>
            <person name="Smit S."/>
            <person name="Geurts R."/>
        </authorList>
    </citation>
    <scope>NUCLEOTIDE SEQUENCE [LARGE SCALE GENOMIC DNA]</scope>
    <source>
        <strain evidence="3">cv. WU1-14</strain>
    </source>
</reference>
<gene>
    <name evidence="2" type="ORF">PanWU01x14_243610</name>
</gene>
<name>A0A2P5BFN5_PARAD</name>
<sequence>MGVRSISNQVGTQQGEPMQARSKNISNRCKKGSKSHLGRGHGAATPFSCATKSEGWDRGAALGIGVFEQCIDLWHTSATGFTLHA</sequence>
<evidence type="ECO:0000313" key="2">
    <source>
        <dbReference type="EMBL" id="PON47602.1"/>
    </source>
</evidence>
<dbReference type="Proteomes" id="UP000237105">
    <property type="component" value="Unassembled WGS sequence"/>
</dbReference>
<organism evidence="2 3">
    <name type="scientific">Parasponia andersonii</name>
    <name type="common">Sponia andersonii</name>
    <dbReference type="NCBI Taxonomy" id="3476"/>
    <lineage>
        <taxon>Eukaryota</taxon>
        <taxon>Viridiplantae</taxon>
        <taxon>Streptophyta</taxon>
        <taxon>Embryophyta</taxon>
        <taxon>Tracheophyta</taxon>
        <taxon>Spermatophyta</taxon>
        <taxon>Magnoliopsida</taxon>
        <taxon>eudicotyledons</taxon>
        <taxon>Gunneridae</taxon>
        <taxon>Pentapetalae</taxon>
        <taxon>rosids</taxon>
        <taxon>fabids</taxon>
        <taxon>Rosales</taxon>
        <taxon>Cannabaceae</taxon>
        <taxon>Parasponia</taxon>
    </lineage>
</organism>
<protein>
    <submittedName>
        <fullName evidence="2">Uncharacterized protein</fullName>
    </submittedName>
</protein>
<dbReference type="AlphaFoldDB" id="A0A2P5BFN5"/>
<dbReference type="EMBL" id="JXTB01000292">
    <property type="protein sequence ID" value="PON47602.1"/>
    <property type="molecule type" value="Genomic_DNA"/>
</dbReference>
<comment type="caution">
    <text evidence="2">The sequence shown here is derived from an EMBL/GenBank/DDBJ whole genome shotgun (WGS) entry which is preliminary data.</text>
</comment>
<accession>A0A2P5BFN5</accession>